<keyword evidence="1" id="KW-0732">Signal</keyword>
<dbReference type="OrthoDB" id="10481745at2759"/>
<sequence>MSVFNKTLWILIISFILIPILLLHAKEPLEYTENISNLHYEGSDTYQDGKTILLFTQRNNETNFINTKFHMCIIFVNRTVLSIEIDYGSLPFDFIPKCEDGNSFNSFDCNILLTPKALIDGYVLIESRLGQLPHREIIVSWNGIIHKTLNLRKNYQVAISLDSKQEFLITEIQNTTMTGFRRFTVQNPNDLNSAINEEIGTFSISKNATIYKQNIFSLVEGGFATIIFSVTKFNDIIKQNEIHIRFYKSNNRMGLSKQYLLYPSIADEISQAIPIDPKRLKNNEKIQIIQINDTNLTLISIIITPPSSSANNNEIEENTNSELKDQNELIRKEYNLLSNGNIAKFFEETYNAHKIRRKYFLWKIFMLNYYS</sequence>
<dbReference type="AlphaFoldDB" id="A0A397TXX0"/>
<keyword evidence="3" id="KW-1185">Reference proteome</keyword>
<reference evidence="2 3" key="1">
    <citation type="submission" date="2018-06" db="EMBL/GenBank/DDBJ databases">
        <title>Comparative genomics reveals the genomic features of Rhizophagus irregularis, R. cerebriforme, R. diaphanum and Gigaspora rosea, and their symbiotic lifestyle signature.</title>
        <authorList>
            <person name="Morin E."/>
            <person name="San Clemente H."/>
            <person name="Chen E.C.H."/>
            <person name="De La Providencia I."/>
            <person name="Hainaut M."/>
            <person name="Kuo A."/>
            <person name="Kohler A."/>
            <person name="Murat C."/>
            <person name="Tang N."/>
            <person name="Roy S."/>
            <person name="Loubradou J."/>
            <person name="Henrissat B."/>
            <person name="Grigoriev I.V."/>
            <person name="Corradi N."/>
            <person name="Roux C."/>
            <person name="Martin F.M."/>
        </authorList>
    </citation>
    <scope>NUCLEOTIDE SEQUENCE [LARGE SCALE GENOMIC DNA]</scope>
    <source>
        <strain evidence="2 3">DAOM 227022</strain>
    </source>
</reference>
<evidence type="ECO:0000256" key="1">
    <source>
        <dbReference type="SAM" id="SignalP"/>
    </source>
</evidence>
<proteinExistence type="predicted"/>
<name>A0A397TXX0_9GLOM</name>
<gene>
    <name evidence="2" type="ORF">C1645_811032</name>
</gene>
<protein>
    <submittedName>
        <fullName evidence="2">Uncharacterized protein</fullName>
    </submittedName>
</protein>
<evidence type="ECO:0000313" key="3">
    <source>
        <dbReference type="Proteomes" id="UP000265703"/>
    </source>
</evidence>
<evidence type="ECO:0000313" key="2">
    <source>
        <dbReference type="EMBL" id="RIA99694.1"/>
    </source>
</evidence>
<dbReference type="EMBL" id="QKYT01000001">
    <property type="protein sequence ID" value="RIA99694.1"/>
    <property type="molecule type" value="Genomic_DNA"/>
</dbReference>
<dbReference type="Proteomes" id="UP000265703">
    <property type="component" value="Unassembled WGS sequence"/>
</dbReference>
<feature type="signal peptide" evidence="1">
    <location>
        <begin position="1"/>
        <end position="25"/>
    </location>
</feature>
<feature type="chain" id="PRO_5017200626" evidence="1">
    <location>
        <begin position="26"/>
        <end position="371"/>
    </location>
</feature>
<accession>A0A397TXX0</accession>
<organism evidence="2 3">
    <name type="scientific">Glomus cerebriforme</name>
    <dbReference type="NCBI Taxonomy" id="658196"/>
    <lineage>
        <taxon>Eukaryota</taxon>
        <taxon>Fungi</taxon>
        <taxon>Fungi incertae sedis</taxon>
        <taxon>Mucoromycota</taxon>
        <taxon>Glomeromycotina</taxon>
        <taxon>Glomeromycetes</taxon>
        <taxon>Glomerales</taxon>
        <taxon>Glomeraceae</taxon>
        <taxon>Glomus</taxon>
    </lineage>
</organism>
<comment type="caution">
    <text evidence="2">The sequence shown here is derived from an EMBL/GenBank/DDBJ whole genome shotgun (WGS) entry which is preliminary data.</text>
</comment>